<name>A0A4Y2A6Q9_ARAVE</name>
<accession>A0A4Y2A6Q9</accession>
<evidence type="ECO:0000313" key="2">
    <source>
        <dbReference type="Proteomes" id="UP000499080"/>
    </source>
</evidence>
<comment type="caution">
    <text evidence="1">The sequence shown here is derived from an EMBL/GenBank/DDBJ whole genome shotgun (WGS) entry which is preliminary data.</text>
</comment>
<dbReference type="AlphaFoldDB" id="A0A4Y2A6Q9"/>
<sequence length="117" mass="12776">MTAPAIASSTDAGVLVAIHLATVRPLPKEVCTITDGGTYSPTITIPQRSEFLLTYQAATHPCSRCAPGGYLTREICSETNFKFWTIFLCINSLPDDLSFPVKTGSVNLKRKFCNYVN</sequence>
<keyword evidence="2" id="KW-1185">Reference proteome</keyword>
<evidence type="ECO:0000313" key="1">
    <source>
        <dbReference type="EMBL" id="GBL75370.1"/>
    </source>
</evidence>
<organism evidence="1 2">
    <name type="scientific">Araneus ventricosus</name>
    <name type="common">Orbweaver spider</name>
    <name type="synonym">Epeira ventricosa</name>
    <dbReference type="NCBI Taxonomy" id="182803"/>
    <lineage>
        <taxon>Eukaryota</taxon>
        <taxon>Metazoa</taxon>
        <taxon>Ecdysozoa</taxon>
        <taxon>Arthropoda</taxon>
        <taxon>Chelicerata</taxon>
        <taxon>Arachnida</taxon>
        <taxon>Araneae</taxon>
        <taxon>Araneomorphae</taxon>
        <taxon>Entelegynae</taxon>
        <taxon>Araneoidea</taxon>
        <taxon>Araneidae</taxon>
        <taxon>Araneus</taxon>
    </lineage>
</organism>
<dbReference type="EMBL" id="BGPR01000007">
    <property type="protein sequence ID" value="GBL75370.1"/>
    <property type="molecule type" value="Genomic_DNA"/>
</dbReference>
<protein>
    <submittedName>
        <fullName evidence="1">Uncharacterized protein</fullName>
    </submittedName>
</protein>
<gene>
    <name evidence="1" type="ORF">AVEN_194567_1</name>
</gene>
<reference evidence="1 2" key="1">
    <citation type="journal article" date="2019" name="Sci. Rep.">
        <title>Orb-weaving spider Araneus ventricosus genome elucidates the spidroin gene catalogue.</title>
        <authorList>
            <person name="Kono N."/>
            <person name="Nakamura H."/>
            <person name="Ohtoshi R."/>
            <person name="Moran D.A.P."/>
            <person name="Shinohara A."/>
            <person name="Yoshida Y."/>
            <person name="Fujiwara M."/>
            <person name="Mori M."/>
            <person name="Tomita M."/>
            <person name="Arakawa K."/>
        </authorList>
    </citation>
    <scope>NUCLEOTIDE SEQUENCE [LARGE SCALE GENOMIC DNA]</scope>
</reference>
<proteinExistence type="predicted"/>
<dbReference type="Proteomes" id="UP000499080">
    <property type="component" value="Unassembled WGS sequence"/>
</dbReference>